<accession>A0AAV4XA45</accession>
<dbReference type="Proteomes" id="UP001054945">
    <property type="component" value="Unassembled WGS sequence"/>
</dbReference>
<dbReference type="EMBL" id="BPLR01017420">
    <property type="protein sequence ID" value="GIY91487.1"/>
    <property type="molecule type" value="Genomic_DNA"/>
</dbReference>
<keyword evidence="2" id="KW-1185">Reference proteome</keyword>
<organism evidence="1 2">
    <name type="scientific">Caerostris extrusa</name>
    <name type="common">Bark spider</name>
    <name type="synonym">Caerostris bankana</name>
    <dbReference type="NCBI Taxonomy" id="172846"/>
    <lineage>
        <taxon>Eukaryota</taxon>
        <taxon>Metazoa</taxon>
        <taxon>Ecdysozoa</taxon>
        <taxon>Arthropoda</taxon>
        <taxon>Chelicerata</taxon>
        <taxon>Arachnida</taxon>
        <taxon>Araneae</taxon>
        <taxon>Araneomorphae</taxon>
        <taxon>Entelegynae</taxon>
        <taxon>Araneoidea</taxon>
        <taxon>Araneidae</taxon>
        <taxon>Caerostris</taxon>
    </lineage>
</organism>
<protein>
    <submittedName>
        <fullName evidence="1">Uncharacterized protein</fullName>
    </submittedName>
</protein>
<name>A0AAV4XA45_CAEEX</name>
<evidence type="ECO:0000313" key="2">
    <source>
        <dbReference type="Proteomes" id="UP001054945"/>
    </source>
</evidence>
<evidence type="ECO:0000313" key="1">
    <source>
        <dbReference type="EMBL" id="GIY91487.1"/>
    </source>
</evidence>
<gene>
    <name evidence="1" type="ORF">CEXT_392431</name>
</gene>
<proteinExistence type="predicted"/>
<reference evidence="1 2" key="1">
    <citation type="submission" date="2021-06" db="EMBL/GenBank/DDBJ databases">
        <title>Caerostris extrusa draft genome.</title>
        <authorList>
            <person name="Kono N."/>
            <person name="Arakawa K."/>
        </authorList>
    </citation>
    <scope>NUCLEOTIDE SEQUENCE [LARGE SCALE GENOMIC DNA]</scope>
</reference>
<dbReference type="AlphaFoldDB" id="A0AAV4XA45"/>
<comment type="caution">
    <text evidence="1">The sequence shown here is derived from an EMBL/GenBank/DDBJ whole genome shotgun (WGS) entry which is preliminary data.</text>
</comment>
<sequence length="102" mass="11766">MFQKIEYRSKKHIRKSPDFLRIVKACPDFRKCAWNSGRHLSVVLQFGSVPEYPYLTPGIFPEKAIRHQCGTRTTCEAQGQFSLLYLTNHCDERGKGEEMSGL</sequence>